<dbReference type="RefSeq" id="WP_082164379.1">
    <property type="nucleotide sequence ID" value="NZ_JYNU01000058.1"/>
</dbReference>
<comment type="caution">
    <text evidence="2">The sequence shown here is derived from an EMBL/GenBank/DDBJ whole genome shotgun (WGS) entry which is preliminary data.</text>
</comment>
<dbReference type="InterPro" id="IPR013228">
    <property type="entry name" value="PE-PPE_C"/>
</dbReference>
<organism evidence="2 3">
    <name type="scientific">Mycolicibacterium obuense</name>
    <dbReference type="NCBI Taxonomy" id="1807"/>
    <lineage>
        <taxon>Bacteria</taxon>
        <taxon>Bacillati</taxon>
        <taxon>Actinomycetota</taxon>
        <taxon>Actinomycetes</taxon>
        <taxon>Mycobacteriales</taxon>
        <taxon>Mycobacteriaceae</taxon>
        <taxon>Mycolicibacterium</taxon>
    </lineage>
</organism>
<dbReference type="InterPro" id="IPR029058">
    <property type="entry name" value="AB_hydrolase_fold"/>
</dbReference>
<gene>
    <name evidence="2" type="ORF">MOBUDSM44075_05227</name>
</gene>
<protein>
    <submittedName>
        <fullName evidence="2">Putative PPE family protein PPE42</fullName>
    </submittedName>
</protein>
<dbReference type="EMBL" id="JYNU01000058">
    <property type="protein sequence ID" value="KMO68227.1"/>
    <property type="molecule type" value="Genomic_DNA"/>
</dbReference>
<dbReference type="Proteomes" id="UP000036313">
    <property type="component" value="Unassembled WGS sequence"/>
</dbReference>
<dbReference type="Pfam" id="PF08237">
    <property type="entry name" value="PE-PPE"/>
    <property type="match status" value="1"/>
</dbReference>
<dbReference type="PROSITE" id="PS51257">
    <property type="entry name" value="PROKAR_LIPOPROTEIN"/>
    <property type="match status" value="1"/>
</dbReference>
<dbReference type="SUPFAM" id="SSF53474">
    <property type="entry name" value="alpha/beta-Hydrolases"/>
    <property type="match status" value="1"/>
</dbReference>
<sequence precursor="true">MRLRVLIVIVLALSCAGCLGHRIAARRDASAPPSTGLTAATATRLGIPSSGTVLALPGADLHFRDNMADEFRGAFSTGPYTMKVVDYPRNLALDSIPTGVANIDAAIRATPGTIIVLAYSQGAQVASEWMRQHAQDPTAPGPDRLTFVLFGNPLRASGGSKVGDPTLRTTGLATPTDTPWHIVDVARRYDGYADSPTDRNNAEAVRNADLGKLFIHPHYEGVDLNDPSLTVWQRGNTTFVLTNEKPLLPNAVDAQIESAYRRD</sequence>
<reference evidence="2 3" key="1">
    <citation type="journal article" date="2015" name="Genome Biol. Evol.">
        <title>Characterization of Three Mycobacterium spp. with Potential Use in Bioremediation by Genome Sequencing and Comparative Genomics.</title>
        <authorList>
            <person name="Das S."/>
            <person name="Pettersson B.M."/>
            <person name="Behra P.R."/>
            <person name="Ramesh M."/>
            <person name="Dasgupta S."/>
            <person name="Bhattacharya A."/>
            <person name="Kirsebom L.A."/>
        </authorList>
    </citation>
    <scope>NUCLEOTIDE SEQUENCE [LARGE SCALE GENOMIC DNA]</scope>
    <source>
        <strain evidence="2 3">DSM 44075</strain>
    </source>
</reference>
<proteinExistence type="predicted"/>
<accession>A0A0J6VF52</accession>
<dbReference type="PATRIC" id="fig|1807.14.peg.5269"/>
<feature type="domain" description="PE-PPE" evidence="1">
    <location>
        <begin position="94"/>
        <end position="247"/>
    </location>
</feature>
<dbReference type="AlphaFoldDB" id="A0A0J6VF52"/>
<evidence type="ECO:0000313" key="3">
    <source>
        <dbReference type="Proteomes" id="UP000036313"/>
    </source>
</evidence>
<dbReference type="Gene3D" id="3.40.50.1820">
    <property type="entry name" value="alpha/beta hydrolase"/>
    <property type="match status" value="1"/>
</dbReference>
<evidence type="ECO:0000259" key="1">
    <source>
        <dbReference type="Pfam" id="PF08237"/>
    </source>
</evidence>
<evidence type="ECO:0000313" key="2">
    <source>
        <dbReference type="EMBL" id="KMO68227.1"/>
    </source>
</evidence>
<name>A0A0J6VF52_9MYCO</name>